<sequence>MSSEHWEESDVCEICGGPVAVLMKRDYAHGGIPVRSIVQRVLCLNGCLGQVMSPERVMNRGA</sequence>
<reference evidence="1" key="1">
    <citation type="submission" date="2023-10" db="EMBL/GenBank/DDBJ databases">
        <title>Characterization and genome sequence of Mycobacterium intracellulare ABSURDO, a novel pathogenic isolate with three colony morphotypes that vary in growth and acid-fastness.</title>
        <authorList>
            <person name="Jude B.A."/>
            <person name="Robinson R.T."/>
        </authorList>
    </citation>
    <scope>NUCLEOTIDE SEQUENCE</scope>
    <source>
        <strain evidence="1">ABSURDO Component B</strain>
    </source>
</reference>
<dbReference type="Proteomes" id="UP001187143">
    <property type="component" value="Unassembled WGS sequence"/>
</dbReference>
<evidence type="ECO:0000313" key="2">
    <source>
        <dbReference type="Proteomes" id="UP001187143"/>
    </source>
</evidence>
<dbReference type="RefSeq" id="WP_083863013.1">
    <property type="nucleotide sequence ID" value="NZ_JAEKMV010000039.1"/>
</dbReference>
<organism evidence="1 2">
    <name type="scientific">Mycobacterium intracellulare</name>
    <dbReference type="NCBI Taxonomy" id="1767"/>
    <lineage>
        <taxon>Bacteria</taxon>
        <taxon>Bacillati</taxon>
        <taxon>Actinomycetota</taxon>
        <taxon>Actinomycetes</taxon>
        <taxon>Mycobacteriales</taxon>
        <taxon>Mycobacteriaceae</taxon>
        <taxon>Mycobacterium</taxon>
        <taxon>Mycobacterium avium complex (MAC)</taxon>
    </lineage>
</organism>
<dbReference type="AlphaFoldDB" id="A0AAE4UBU6"/>
<dbReference type="EMBL" id="JAWLLD010000043">
    <property type="protein sequence ID" value="MDV7015521.1"/>
    <property type="molecule type" value="Genomic_DNA"/>
</dbReference>
<gene>
    <name evidence="1" type="ORF">R4F53_24930</name>
</gene>
<comment type="caution">
    <text evidence="1">The sequence shown here is derived from an EMBL/GenBank/DDBJ whole genome shotgun (WGS) entry which is preliminary data.</text>
</comment>
<proteinExistence type="predicted"/>
<name>A0AAE4UBU6_MYCIT</name>
<evidence type="ECO:0000313" key="1">
    <source>
        <dbReference type="EMBL" id="MDV7015521.1"/>
    </source>
</evidence>
<accession>A0AAE4UBU6</accession>
<protein>
    <submittedName>
        <fullName evidence="1">Uncharacterized protein</fullName>
    </submittedName>
</protein>